<protein>
    <submittedName>
        <fullName evidence="3">Uncharacterized protein</fullName>
    </submittedName>
</protein>
<keyword evidence="2" id="KW-0812">Transmembrane</keyword>
<feature type="compositionally biased region" description="Low complexity" evidence="1">
    <location>
        <begin position="182"/>
        <end position="200"/>
    </location>
</feature>
<sequence length="200" mass="21871">MSEPELSKEQFQSMGRELQALLKQADYHEERKTAQAWLFRHKWPDLYPDISIPIALCTLEEANALLAKSKIRNRLALEHGNIVRVLAPPPQSPAKPAPPPPQKPFWEHCGLDSPLKLIAAILSGVVALFGVLFIGYQIGAGQQTDKAALAEMRKGIQQLRQEIAQMRPPSAPSPETQTPTISSDPAPAAPQSGPSQPARP</sequence>
<evidence type="ECO:0000313" key="3">
    <source>
        <dbReference type="EMBL" id="OSM07265.1"/>
    </source>
</evidence>
<keyword evidence="2" id="KW-1133">Transmembrane helix</keyword>
<proteinExistence type="predicted"/>
<evidence type="ECO:0000313" key="4">
    <source>
        <dbReference type="Proteomes" id="UP000194003"/>
    </source>
</evidence>
<comment type="caution">
    <text evidence="3">The sequence shown here is derived from an EMBL/GenBank/DDBJ whole genome shotgun (WGS) entry which is preliminary data.</text>
</comment>
<gene>
    <name evidence="3" type="ORF">MAIT1_04518</name>
</gene>
<evidence type="ECO:0000256" key="2">
    <source>
        <dbReference type="SAM" id="Phobius"/>
    </source>
</evidence>
<dbReference type="AlphaFoldDB" id="A0A1Y2K937"/>
<keyword evidence="2" id="KW-0472">Membrane</keyword>
<reference evidence="3 4" key="1">
    <citation type="journal article" date="2016" name="BMC Genomics">
        <title>Combined genomic and structural analyses of a cultured magnetotactic bacterium reveals its niche adaptation to a dynamic environment.</title>
        <authorList>
            <person name="Araujo A.C."/>
            <person name="Morillo V."/>
            <person name="Cypriano J."/>
            <person name="Teixeira L.C."/>
            <person name="Leao P."/>
            <person name="Lyra S."/>
            <person name="Almeida L.G."/>
            <person name="Bazylinski D.A."/>
            <person name="Vasconcellos A.T."/>
            <person name="Abreu F."/>
            <person name="Lins U."/>
        </authorList>
    </citation>
    <scope>NUCLEOTIDE SEQUENCE [LARGE SCALE GENOMIC DNA]</scope>
    <source>
        <strain evidence="3 4">IT-1</strain>
    </source>
</reference>
<organism evidence="3 4">
    <name type="scientific">Magnetofaba australis IT-1</name>
    <dbReference type="NCBI Taxonomy" id="1434232"/>
    <lineage>
        <taxon>Bacteria</taxon>
        <taxon>Pseudomonadati</taxon>
        <taxon>Pseudomonadota</taxon>
        <taxon>Magnetococcia</taxon>
        <taxon>Magnetococcales</taxon>
        <taxon>Magnetococcaceae</taxon>
        <taxon>Magnetofaba</taxon>
    </lineage>
</organism>
<feature type="transmembrane region" description="Helical" evidence="2">
    <location>
        <begin position="117"/>
        <end position="136"/>
    </location>
</feature>
<dbReference type="Proteomes" id="UP000194003">
    <property type="component" value="Unassembled WGS sequence"/>
</dbReference>
<evidence type="ECO:0000256" key="1">
    <source>
        <dbReference type="SAM" id="MobiDB-lite"/>
    </source>
</evidence>
<feature type="region of interest" description="Disordered" evidence="1">
    <location>
        <begin position="161"/>
        <end position="200"/>
    </location>
</feature>
<dbReference type="RefSeq" id="WP_085440288.1">
    <property type="nucleotide sequence ID" value="NZ_LVJN01000014.1"/>
</dbReference>
<keyword evidence="4" id="KW-1185">Reference proteome</keyword>
<name>A0A1Y2K937_9PROT</name>
<accession>A0A1Y2K937</accession>
<dbReference type="EMBL" id="LVJN01000014">
    <property type="protein sequence ID" value="OSM07265.1"/>
    <property type="molecule type" value="Genomic_DNA"/>
</dbReference>